<evidence type="ECO:0000313" key="3">
    <source>
        <dbReference type="Proteomes" id="UP000076842"/>
    </source>
</evidence>
<dbReference type="Proteomes" id="UP000076842">
    <property type="component" value="Unassembled WGS sequence"/>
</dbReference>
<feature type="domain" description="VOC" evidence="1">
    <location>
        <begin position="13"/>
        <end position="135"/>
    </location>
</feature>
<keyword evidence="2" id="KW-0456">Lyase</keyword>
<sequence length="142" mass="15800">MADFYLPNTNRFPVAHIGLDVTSFRVSEPFYTKTFGALDWSKTFATPTAAGYGPGYFVFIIREKGECVTDRKGRGGTHIAFEAPTREAVHEWYEAAIKAGATGNGEPGPRTNVSKNYYAAHVLDPDGYRLEAVYHLTEEEEK</sequence>
<dbReference type="InterPro" id="IPR037523">
    <property type="entry name" value="VOC_core"/>
</dbReference>
<name>A0A165JJA3_9BASI</name>
<dbReference type="OrthoDB" id="10249419at2759"/>
<dbReference type="PANTHER" id="PTHR35006:SF2">
    <property type="entry name" value="GLYOXALASE FAMILY PROTEIN (AFU_ORTHOLOGUE AFUA_5G14830)"/>
    <property type="match status" value="1"/>
</dbReference>
<protein>
    <submittedName>
        <fullName evidence="2">Lactoylglutathione lyase</fullName>
    </submittedName>
</protein>
<keyword evidence="3" id="KW-1185">Reference proteome</keyword>
<dbReference type="CDD" id="cd07262">
    <property type="entry name" value="VOC_like"/>
    <property type="match status" value="1"/>
</dbReference>
<dbReference type="GO" id="GO:0016829">
    <property type="term" value="F:lyase activity"/>
    <property type="evidence" value="ECO:0007669"/>
    <property type="project" value="UniProtKB-KW"/>
</dbReference>
<dbReference type="InterPro" id="IPR029068">
    <property type="entry name" value="Glyas_Bleomycin-R_OHBP_Dase"/>
</dbReference>
<dbReference type="AlphaFoldDB" id="A0A165JJA3"/>
<dbReference type="EMBL" id="KV423920">
    <property type="protein sequence ID" value="KZT61913.1"/>
    <property type="molecule type" value="Genomic_DNA"/>
</dbReference>
<dbReference type="InterPro" id="IPR004360">
    <property type="entry name" value="Glyas_Fos-R_dOase_dom"/>
</dbReference>
<dbReference type="InParanoid" id="A0A165JJA3"/>
<reference evidence="2 3" key="1">
    <citation type="journal article" date="2016" name="Mol. Biol. Evol.">
        <title>Comparative Genomics of Early-Diverging Mushroom-Forming Fungi Provides Insights into the Origins of Lignocellulose Decay Capabilities.</title>
        <authorList>
            <person name="Nagy L.G."/>
            <person name="Riley R."/>
            <person name="Tritt A."/>
            <person name="Adam C."/>
            <person name="Daum C."/>
            <person name="Floudas D."/>
            <person name="Sun H."/>
            <person name="Yadav J.S."/>
            <person name="Pangilinan J."/>
            <person name="Larsson K.H."/>
            <person name="Matsuura K."/>
            <person name="Barry K."/>
            <person name="Labutti K."/>
            <person name="Kuo R."/>
            <person name="Ohm R.A."/>
            <person name="Bhattacharya S.S."/>
            <person name="Shirouzu T."/>
            <person name="Yoshinaga Y."/>
            <person name="Martin F.M."/>
            <person name="Grigoriev I.V."/>
            <person name="Hibbett D.S."/>
        </authorList>
    </citation>
    <scope>NUCLEOTIDE SEQUENCE [LARGE SCALE GENOMIC DNA]</scope>
    <source>
        <strain evidence="2 3">HHB12733</strain>
    </source>
</reference>
<dbReference type="Gene3D" id="3.10.180.10">
    <property type="entry name" value="2,3-Dihydroxybiphenyl 1,2-Dioxygenase, domain 1"/>
    <property type="match status" value="1"/>
</dbReference>
<dbReference type="SUPFAM" id="SSF54593">
    <property type="entry name" value="Glyoxalase/Bleomycin resistance protein/Dihydroxybiphenyl dioxygenase"/>
    <property type="match status" value="1"/>
</dbReference>
<organism evidence="2 3">
    <name type="scientific">Calocera cornea HHB12733</name>
    <dbReference type="NCBI Taxonomy" id="1353952"/>
    <lineage>
        <taxon>Eukaryota</taxon>
        <taxon>Fungi</taxon>
        <taxon>Dikarya</taxon>
        <taxon>Basidiomycota</taxon>
        <taxon>Agaricomycotina</taxon>
        <taxon>Dacrymycetes</taxon>
        <taxon>Dacrymycetales</taxon>
        <taxon>Dacrymycetaceae</taxon>
        <taxon>Calocera</taxon>
    </lineage>
</organism>
<dbReference type="STRING" id="1353952.A0A165JJA3"/>
<accession>A0A165JJA3</accession>
<evidence type="ECO:0000259" key="1">
    <source>
        <dbReference type="PROSITE" id="PS51819"/>
    </source>
</evidence>
<gene>
    <name evidence="2" type="ORF">CALCODRAFT_479662</name>
</gene>
<dbReference type="Pfam" id="PF00903">
    <property type="entry name" value="Glyoxalase"/>
    <property type="match status" value="1"/>
</dbReference>
<evidence type="ECO:0000313" key="2">
    <source>
        <dbReference type="EMBL" id="KZT61913.1"/>
    </source>
</evidence>
<dbReference type="PANTHER" id="PTHR35006">
    <property type="entry name" value="GLYOXALASE FAMILY PROTEIN (AFU_ORTHOLOGUE AFUA_5G14830)"/>
    <property type="match status" value="1"/>
</dbReference>
<dbReference type="PROSITE" id="PS51819">
    <property type="entry name" value="VOC"/>
    <property type="match status" value="1"/>
</dbReference>
<proteinExistence type="predicted"/>